<dbReference type="InterPro" id="IPR036680">
    <property type="entry name" value="SPOR-like_sf"/>
</dbReference>
<evidence type="ECO:0000259" key="2">
    <source>
        <dbReference type="PROSITE" id="PS51724"/>
    </source>
</evidence>
<dbReference type="Pfam" id="PF05036">
    <property type="entry name" value="SPOR"/>
    <property type="match status" value="1"/>
</dbReference>
<dbReference type="InterPro" id="IPR007730">
    <property type="entry name" value="SPOR-like_dom"/>
</dbReference>
<dbReference type="OrthoDB" id="653949at2"/>
<dbReference type="RefSeq" id="WP_093111189.1">
    <property type="nucleotide sequence ID" value="NZ_FNGG01000001.1"/>
</dbReference>
<keyword evidence="1" id="KW-0175">Coiled coil</keyword>
<dbReference type="Pfam" id="PF18175">
    <property type="entry name" value="HU-CCDC81_bac_2"/>
    <property type="match status" value="1"/>
</dbReference>
<dbReference type="Gene3D" id="3.30.70.1070">
    <property type="entry name" value="Sporulation related repeat"/>
    <property type="match status" value="1"/>
</dbReference>
<organism evidence="3 4">
    <name type="scientific">Salinimicrobium catena</name>
    <dbReference type="NCBI Taxonomy" id="390640"/>
    <lineage>
        <taxon>Bacteria</taxon>
        <taxon>Pseudomonadati</taxon>
        <taxon>Bacteroidota</taxon>
        <taxon>Flavobacteriia</taxon>
        <taxon>Flavobacteriales</taxon>
        <taxon>Flavobacteriaceae</taxon>
        <taxon>Salinimicrobium</taxon>
    </lineage>
</organism>
<dbReference type="InterPro" id="IPR041268">
    <property type="entry name" value="HU-CCDC81_bac_2"/>
</dbReference>
<keyword evidence="4" id="KW-1185">Reference proteome</keyword>
<dbReference type="Pfam" id="PF18174">
    <property type="entry name" value="HU-CCDC81_bac_1"/>
    <property type="match status" value="1"/>
</dbReference>
<dbReference type="InterPro" id="IPR040495">
    <property type="entry name" value="HU-CCDC81_bac_1"/>
</dbReference>
<dbReference type="PROSITE" id="PS51724">
    <property type="entry name" value="SPOR"/>
    <property type="match status" value="1"/>
</dbReference>
<accession>A0A1H5ICF7</accession>
<dbReference type="EMBL" id="FNUG01000001">
    <property type="protein sequence ID" value="SEE37865.1"/>
    <property type="molecule type" value="Genomic_DNA"/>
</dbReference>
<proteinExistence type="predicted"/>
<evidence type="ECO:0000256" key="1">
    <source>
        <dbReference type="SAM" id="Coils"/>
    </source>
</evidence>
<evidence type="ECO:0000313" key="3">
    <source>
        <dbReference type="EMBL" id="SEE37865.1"/>
    </source>
</evidence>
<sequence length="310" mass="34875">MAVANHIHDLLYRYECVILPEFGAFITQHHSARIEQSTNEFFPPKKSVSFNRQLVKNDGLLANYIVEVENIPYSAAIEKLHEYVQDLNAVLEENKVVTLEKIGTFNLSEGNKLQFEPVAENNYLKEAFGLSGFSSQEVLRETYKKQAEEVEEKAPVAFTPEKRSSGGWLKYAAVGLLALGLSGAAGMNFYSNQITEHNLAEQQKAATQLENQIQQATFVIPNPLPAVTLKVAKQSGKYHIVAGAFRLEENAEKKVQQLKKEGYKARQIGANRFGLHQVVYSSHEDRLESLRTLREIKKSNPGAWLLVQEL</sequence>
<dbReference type="AlphaFoldDB" id="A0A1H5ICF7"/>
<gene>
    <name evidence="3" type="ORF">SAMN04488034_101391</name>
</gene>
<feature type="domain" description="SPOR" evidence="2">
    <location>
        <begin position="232"/>
        <end position="310"/>
    </location>
</feature>
<dbReference type="Proteomes" id="UP000199448">
    <property type="component" value="Unassembled WGS sequence"/>
</dbReference>
<reference evidence="3 4" key="1">
    <citation type="submission" date="2016-10" db="EMBL/GenBank/DDBJ databases">
        <authorList>
            <person name="de Groot N.N."/>
        </authorList>
    </citation>
    <scope>NUCLEOTIDE SEQUENCE [LARGE SCALE GENOMIC DNA]</scope>
    <source>
        <strain evidence="3 4">DSM 23553</strain>
    </source>
</reference>
<dbReference type="STRING" id="390640.SAMN04488034_101391"/>
<name>A0A1H5ICF7_9FLAO</name>
<feature type="coiled-coil region" evidence="1">
    <location>
        <begin position="192"/>
        <end position="261"/>
    </location>
</feature>
<dbReference type="SUPFAM" id="SSF110997">
    <property type="entry name" value="Sporulation related repeat"/>
    <property type="match status" value="1"/>
</dbReference>
<evidence type="ECO:0000313" key="4">
    <source>
        <dbReference type="Proteomes" id="UP000199448"/>
    </source>
</evidence>
<dbReference type="GO" id="GO:0042834">
    <property type="term" value="F:peptidoglycan binding"/>
    <property type="evidence" value="ECO:0007669"/>
    <property type="project" value="InterPro"/>
</dbReference>
<protein>
    <submittedName>
        <fullName evidence="3">Sporulation related domain-containing protein</fullName>
    </submittedName>
</protein>